<dbReference type="PROSITE" id="PS50893">
    <property type="entry name" value="ABC_TRANSPORTER_2"/>
    <property type="match status" value="2"/>
</dbReference>
<dbReference type="EMBL" id="LFBU01000001">
    <property type="protein sequence ID" value="KMQ76243.1"/>
    <property type="molecule type" value="Genomic_DNA"/>
</dbReference>
<dbReference type="CDD" id="cd03215">
    <property type="entry name" value="ABC_Carb_Monos_II"/>
    <property type="match status" value="1"/>
</dbReference>
<comment type="subcellular location">
    <subcellularLocation>
        <location evidence="1">Cell membrane</location>
        <topology evidence="1">Peripheral membrane protein</topology>
    </subcellularLocation>
</comment>
<dbReference type="InterPro" id="IPR050107">
    <property type="entry name" value="ABC_carbohydrate_import_ATPase"/>
</dbReference>
<evidence type="ECO:0000256" key="5">
    <source>
        <dbReference type="ARBA" id="ARBA00022737"/>
    </source>
</evidence>
<evidence type="ECO:0000256" key="2">
    <source>
        <dbReference type="ARBA" id="ARBA00022448"/>
    </source>
</evidence>
<dbReference type="InterPro" id="IPR027417">
    <property type="entry name" value="P-loop_NTPase"/>
</dbReference>
<dbReference type="GO" id="GO:0005524">
    <property type="term" value="F:ATP binding"/>
    <property type="evidence" value="ECO:0007669"/>
    <property type="project" value="UniProtKB-KW"/>
</dbReference>
<keyword evidence="13" id="KW-1185">Reference proteome</keyword>
<evidence type="ECO:0000256" key="7">
    <source>
        <dbReference type="ARBA" id="ARBA00022840"/>
    </source>
</evidence>
<keyword evidence="7" id="KW-0067">ATP-binding</keyword>
<evidence type="ECO:0000256" key="4">
    <source>
        <dbReference type="ARBA" id="ARBA00022597"/>
    </source>
</evidence>
<feature type="domain" description="ABC transporter" evidence="11">
    <location>
        <begin position="272"/>
        <end position="514"/>
    </location>
</feature>
<dbReference type="SMART" id="SM00382">
    <property type="entry name" value="AAA"/>
    <property type="match status" value="2"/>
</dbReference>
<keyword evidence="12" id="KW-0378">Hydrolase</keyword>
<dbReference type="PATRIC" id="fig|1658765.3.peg.2473"/>
<feature type="region of interest" description="Disordered" evidence="10">
    <location>
        <begin position="1"/>
        <end position="21"/>
    </location>
</feature>
<evidence type="ECO:0000313" key="12">
    <source>
        <dbReference type="EMBL" id="KMQ76243.1"/>
    </source>
</evidence>
<name>A0A0J7JCK3_9GAMM</name>
<proteinExistence type="predicted"/>
<dbReference type="InterPro" id="IPR017871">
    <property type="entry name" value="ABC_transporter-like_CS"/>
</dbReference>
<keyword evidence="5" id="KW-0677">Repeat</keyword>
<dbReference type="Proteomes" id="UP000036102">
    <property type="component" value="Unassembled WGS sequence"/>
</dbReference>
<dbReference type="PANTHER" id="PTHR43790">
    <property type="entry name" value="CARBOHYDRATE TRANSPORT ATP-BINDING PROTEIN MG119-RELATED"/>
    <property type="match status" value="1"/>
</dbReference>
<dbReference type="SUPFAM" id="SSF52540">
    <property type="entry name" value="P-loop containing nucleoside triphosphate hydrolases"/>
    <property type="match status" value="2"/>
</dbReference>
<keyword evidence="8" id="KW-1278">Translocase</keyword>
<dbReference type="Gene3D" id="3.40.50.300">
    <property type="entry name" value="P-loop containing nucleotide triphosphate hydrolases"/>
    <property type="match status" value="2"/>
</dbReference>
<keyword evidence="4 12" id="KW-0762">Sugar transport</keyword>
<dbReference type="InterPro" id="IPR003593">
    <property type="entry name" value="AAA+_ATPase"/>
</dbReference>
<dbReference type="PROSITE" id="PS00211">
    <property type="entry name" value="ABC_TRANSPORTER_1"/>
    <property type="match status" value="1"/>
</dbReference>
<evidence type="ECO:0000256" key="8">
    <source>
        <dbReference type="ARBA" id="ARBA00022967"/>
    </source>
</evidence>
<evidence type="ECO:0000256" key="9">
    <source>
        <dbReference type="ARBA" id="ARBA00023136"/>
    </source>
</evidence>
<dbReference type="OrthoDB" id="9776369at2"/>
<evidence type="ECO:0000256" key="3">
    <source>
        <dbReference type="ARBA" id="ARBA00022475"/>
    </source>
</evidence>
<dbReference type="Pfam" id="PF00005">
    <property type="entry name" value="ABC_tran"/>
    <property type="match status" value="2"/>
</dbReference>
<dbReference type="CDD" id="cd03216">
    <property type="entry name" value="ABC_Carb_Monos_I"/>
    <property type="match status" value="1"/>
</dbReference>
<sequence>MSGQIEAGGKSDSATVQPDPKPLLKLQNVSKSFPGVKALDGVDLDVRAGEVHALLGENGAGKSTLMKILAGIYQPDTGEVVLEDQLVRMRTPLEAKDHGVLLIHQELSLVPDMTVGENVFLGNMPRTAKWFVNNSLLNRQCEGILERLKCKFKPTERLGSLSIANQQMVEIARALVFKPKVVVFDEPTASLTDFEKVVLFDVIRELKESGTAIVYISHRMDEIFALSDRISVLRDGVYQETFETARTTEDEVTQRMIGRDLDSDITHEPPELGEKALEVRNLSLEGHYSDISFDVRIGEVVGFYGLVGAGRTEVMETIFGLRKANSGQIIINGEQLGINSPSDAIDHGLGLVPESRKEQGLVLGMSCKENITLAHLRDFTRLGWVDTAAEKDTFDSYMKMLRIKTPGSDYSTQNLSGGNQQKVVIGKWLSTSPKILILDEPTRGIDVGSKSEIHHLIRELARSGLAVVVVSSEMPEVLTVSDRIVGMYDGHITRCFDRSEVTEDLLIRAITGQVSEAS</sequence>
<feature type="domain" description="ABC transporter" evidence="11">
    <location>
        <begin position="24"/>
        <end position="260"/>
    </location>
</feature>
<gene>
    <name evidence="12" type="ORF">Msub_12453</name>
</gene>
<keyword evidence="9" id="KW-0472">Membrane</keyword>
<evidence type="ECO:0000256" key="1">
    <source>
        <dbReference type="ARBA" id="ARBA00004202"/>
    </source>
</evidence>
<evidence type="ECO:0000256" key="6">
    <source>
        <dbReference type="ARBA" id="ARBA00022741"/>
    </source>
</evidence>
<dbReference type="FunFam" id="3.40.50.300:FF:000127">
    <property type="entry name" value="Ribose import ATP-binding protein RbsA"/>
    <property type="match status" value="1"/>
</dbReference>
<evidence type="ECO:0000259" key="11">
    <source>
        <dbReference type="PROSITE" id="PS50893"/>
    </source>
</evidence>
<dbReference type="RefSeq" id="WP_082146480.1">
    <property type="nucleotide sequence ID" value="NZ_LFBU01000001.1"/>
</dbReference>
<accession>A0A0J7JCK3</accession>
<protein>
    <submittedName>
        <fullName evidence="12">ABC-type sugar transport system, ATPase component</fullName>
        <ecNumber evidence="12">3.6.3.17</ecNumber>
    </submittedName>
</protein>
<dbReference type="AlphaFoldDB" id="A0A0J7JCK3"/>
<dbReference type="EC" id="3.6.3.17" evidence="12"/>
<dbReference type="GO" id="GO:0005886">
    <property type="term" value="C:plasma membrane"/>
    <property type="evidence" value="ECO:0007669"/>
    <property type="project" value="UniProtKB-SubCell"/>
</dbReference>
<keyword evidence="3" id="KW-1003">Cell membrane</keyword>
<dbReference type="InterPro" id="IPR003439">
    <property type="entry name" value="ABC_transporter-like_ATP-bd"/>
</dbReference>
<evidence type="ECO:0000313" key="13">
    <source>
        <dbReference type="Proteomes" id="UP000036102"/>
    </source>
</evidence>
<organism evidence="12 13">
    <name type="scientific">Marinobacter subterrani</name>
    <dbReference type="NCBI Taxonomy" id="1658765"/>
    <lineage>
        <taxon>Bacteria</taxon>
        <taxon>Pseudomonadati</taxon>
        <taxon>Pseudomonadota</taxon>
        <taxon>Gammaproteobacteria</taxon>
        <taxon>Pseudomonadales</taxon>
        <taxon>Marinobacteraceae</taxon>
        <taxon>Marinobacter</taxon>
    </lineage>
</organism>
<dbReference type="GO" id="GO:0016887">
    <property type="term" value="F:ATP hydrolysis activity"/>
    <property type="evidence" value="ECO:0007669"/>
    <property type="project" value="InterPro"/>
</dbReference>
<reference evidence="12 13" key="1">
    <citation type="submission" date="2015-06" db="EMBL/GenBank/DDBJ databases">
        <title>Marinobacter subterrani, a genetically tractable neutrophilic iron-oxidizing strain isolated from the Soudan Iron Mine.</title>
        <authorList>
            <person name="Bonis B.M."/>
            <person name="Gralnick J.A."/>
        </authorList>
    </citation>
    <scope>NUCLEOTIDE SEQUENCE [LARGE SCALE GENOMIC DNA]</scope>
    <source>
        <strain evidence="12 13">JG233</strain>
    </source>
</reference>
<dbReference type="STRING" id="1658765.Msub_12453"/>
<comment type="caution">
    <text evidence="12">The sequence shown here is derived from an EMBL/GenBank/DDBJ whole genome shotgun (WGS) entry which is preliminary data.</text>
</comment>
<keyword evidence="6" id="KW-0547">Nucleotide-binding</keyword>
<evidence type="ECO:0000256" key="10">
    <source>
        <dbReference type="SAM" id="MobiDB-lite"/>
    </source>
</evidence>
<keyword evidence="2" id="KW-0813">Transport</keyword>
<dbReference type="PANTHER" id="PTHR43790:SF3">
    <property type="entry name" value="D-ALLOSE IMPORT ATP-BINDING PROTEIN ALSA-RELATED"/>
    <property type="match status" value="1"/>
</dbReference>